<accession>A0ABD1YVN5</accession>
<dbReference type="EMBL" id="JBHFFA010000003">
    <property type="protein sequence ID" value="KAL2634833.1"/>
    <property type="molecule type" value="Genomic_DNA"/>
</dbReference>
<dbReference type="Proteomes" id="UP001605036">
    <property type="component" value="Unassembled WGS sequence"/>
</dbReference>
<protein>
    <submittedName>
        <fullName evidence="1">Uncharacterized protein</fullName>
    </submittedName>
</protein>
<gene>
    <name evidence="1" type="ORF">R1flu_006312</name>
</gene>
<comment type="caution">
    <text evidence="1">The sequence shown here is derived from an EMBL/GenBank/DDBJ whole genome shotgun (WGS) entry which is preliminary data.</text>
</comment>
<proteinExistence type="predicted"/>
<name>A0ABD1YVN5_9MARC</name>
<evidence type="ECO:0000313" key="2">
    <source>
        <dbReference type="Proteomes" id="UP001605036"/>
    </source>
</evidence>
<sequence length="120" mass="13654">MATSPITPFSFANLHLKFMQKQMGTKCFVTLVLQYGAMQLWQSRRTEDPVLLGIIVHVDDKTNAIDFAVLKEGTSYCRFLVNPQLFDIERSQLAIRDSLDEVSPKEVCTSMHIMDVLCIL</sequence>
<organism evidence="1 2">
    <name type="scientific">Riccia fluitans</name>
    <dbReference type="NCBI Taxonomy" id="41844"/>
    <lineage>
        <taxon>Eukaryota</taxon>
        <taxon>Viridiplantae</taxon>
        <taxon>Streptophyta</taxon>
        <taxon>Embryophyta</taxon>
        <taxon>Marchantiophyta</taxon>
        <taxon>Marchantiopsida</taxon>
        <taxon>Marchantiidae</taxon>
        <taxon>Marchantiales</taxon>
        <taxon>Ricciaceae</taxon>
        <taxon>Riccia</taxon>
    </lineage>
</organism>
<evidence type="ECO:0000313" key="1">
    <source>
        <dbReference type="EMBL" id="KAL2634833.1"/>
    </source>
</evidence>
<dbReference type="AlphaFoldDB" id="A0ABD1YVN5"/>
<keyword evidence="2" id="KW-1185">Reference proteome</keyword>
<reference evidence="1 2" key="1">
    <citation type="submission" date="2024-09" db="EMBL/GenBank/DDBJ databases">
        <title>Chromosome-scale assembly of Riccia fluitans.</title>
        <authorList>
            <person name="Paukszto L."/>
            <person name="Sawicki J."/>
            <person name="Karawczyk K."/>
            <person name="Piernik-Szablinska J."/>
            <person name="Szczecinska M."/>
            <person name="Mazdziarz M."/>
        </authorList>
    </citation>
    <scope>NUCLEOTIDE SEQUENCE [LARGE SCALE GENOMIC DNA]</scope>
    <source>
        <strain evidence="1">Rf_01</strain>
        <tissue evidence="1">Aerial parts of the thallus</tissue>
    </source>
</reference>